<keyword evidence="4 6" id="KW-0808">Transferase</keyword>
<comment type="similarity">
    <text evidence="6">Belongs to the methyltransferase superfamily. RsmI family.</text>
</comment>
<organism evidence="8 9">
    <name type="scientific">Candidatus Monoglobus merdigallinarum</name>
    <dbReference type="NCBI Taxonomy" id="2838698"/>
    <lineage>
        <taxon>Bacteria</taxon>
        <taxon>Bacillati</taxon>
        <taxon>Bacillota</taxon>
        <taxon>Clostridia</taxon>
        <taxon>Monoglobales</taxon>
        <taxon>Monoglobaceae</taxon>
        <taxon>Monoglobus</taxon>
    </lineage>
</organism>
<evidence type="ECO:0000256" key="3">
    <source>
        <dbReference type="ARBA" id="ARBA00022603"/>
    </source>
</evidence>
<dbReference type="EMBL" id="DXIJ01000076">
    <property type="protein sequence ID" value="HIV85913.1"/>
    <property type="molecule type" value="Genomic_DNA"/>
</dbReference>
<dbReference type="CDD" id="cd11648">
    <property type="entry name" value="RsmI"/>
    <property type="match status" value="1"/>
</dbReference>
<dbReference type="EC" id="2.1.1.198" evidence="6"/>
<protein>
    <recommendedName>
        <fullName evidence="6">Ribosomal RNA small subunit methyltransferase I</fullName>
        <ecNumber evidence="6">2.1.1.198</ecNumber>
    </recommendedName>
    <alternativeName>
        <fullName evidence="6">16S rRNA 2'-O-ribose C1402 methyltransferase</fullName>
    </alternativeName>
    <alternativeName>
        <fullName evidence="6">rRNA (cytidine-2'-O-)-methyltransferase RsmI</fullName>
    </alternativeName>
</protein>
<dbReference type="SUPFAM" id="SSF53790">
    <property type="entry name" value="Tetrapyrrole methylase"/>
    <property type="match status" value="1"/>
</dbReference>
<name>A0A9D1PR63_9FIRM</name>
<evidence type="ECO:0000313" key="9">
    <source>
        <dbReference type="Proteomes" id="UP000824162"/>
    </source>
</evidence>
<dbReference type="InterPro" id="IPR014776">
    <property type="entry name" value="4pyrrole_Mease_sub2"/>
</dbReference>
<dbReference type="PANTHER" id="PTHR46111:SF1">
    <property type="entry name" value="RIBOSOMAL RNA SMALL SUBUNIT METHYLTRANSFERASE I"/>
    <property type="match status" value="1"/>
</dbReference>
<evidence type="ECO:0000256" key="6">
    <source>
        <dbReference type="HAMAP-Rule" id="MF_01877"/>
    </source>
</evidence>
<dbReference type="FunFam" id="3.30.950.10:FF:000002">
    <property type="entry name" value="Ribosomal RNA small subunit methyltransferase I"/>
    <property type="match status" value="1"/>
</dbReference>
<sequence>MNGKLFLCPTPIGNLGDITVRVLETLKTVDLIAAEDTRVTVKLLNHFGIKKPLTSYYEHNKREKGSYLLDKLKSGLSIAVVTDAGMPGISDPGEDLVRLCTQNGIDVEALPGACAFVTALVASGLPTGRFTFEGFLSVNKKSRREHLSLLLEETRTMIFYEAPHKLTSTLRDMAEAFGSDRRIVLAREITKRHEEYLRTTLSGALLHFSETAPKGEFVLIIDGADRETIQKKHQEALPDAETVILDYIAKGLKGKEISRLAADTLGISKNEAYELYLRLKAEQ</sequence>
<dbReference type="InterPro" id="IPR035996">
    <property type="entry name" value="4pyrrol_Methylase_sf"/>
</dbReference>
<evidence type="ECO:0000256" key="5">
    <source>
        <dbReference type="ARBA" id="ARBA00022691"/>
    </source>
</evidence>
<comment type="subcellular location">
    <subcellularLocation>
        <location evidence="6">Cytoplasm</location>
    </subcellularLocation>
</comment>
<dbReference type="InterPro" id="IPR008189">
    <property type="entry name" value="rRNA_ssu_MeTfrase_I"/>
</dbReference>
<accession>A0A9D1PR63</accession>
<dbReference type="GO" id="GO:0070677">
    <property type="term" value="F:rRNA (cytosine-2'-O-)-methyltransferase activity"/>
    <property type="evidence" value="ECO:0007669"/>
    <property type="project" value="UniProtKB-UniRule"/>
</dbReference>
<evidence type="ECO:0000259" key="7">
    <source>
        <dbReference type="Pfam" id="PF00590"/>
    </source>
</evidence>
<dbReference type="InterPro" id="IPR014777">
    <property type="entry name" value="4pyrrole_Mease_sub1"/>
</dbReference>
<keyword evidence="2 6" id="KW-0698">rRNA processing</keyword>
<dbReference type="AlphaFoldDB" id="A0A9D1PR63"/>
<dbReference type="InterPro" id="IPR000878">
    <property type="entry name" value="4pyrrol_Mease"/>
</dbReference>
<comment type="catalytic activity">
    <reaction evidence="6">
        <text>cytidine(1402) in 16S rRNA + S-adenosyl-L-methionine = 2'-O-methylcytidine(1402) in 16S rRNA + S-adenosyl-L-homocysteine + H(+)</text>
        <dbReference type="Rhea" id="RHEA:42924"/>
        <dbReference type="Rhea" id="RHEA-COMP:10285"/>
        <dbReference type="Rhea" id="RHEA-COMP:10286"/>
        <dbReference type="ChEBI" id="CHEBI:15378"/>
        <dbReference type="ChEBI" id="CHEBI:57856"/>
        <dbReference type="ChEBI" id="CHEBI:59789"/>
        <dbReference type="ChEBI" id="CHEBI:74495"/>
        <dbReference type="ChEBI" id="CHEBI:82748"/>
        <dbReference type="EC" id="2.1.1.198"/>
    </reaction>
</comment>
<dbReference type="GO" id="GO:0005737">
    <property type="term" value="C:cytoplasm"/>
    <property type="evidence" value="ECO:0007669"/>
    <property type="project" value="UniProtKB-SubCell"/>
</dbReference>
<gene>
    <name evidence="6 8" type="primary">rsmI</name>
    <name evidence="8" type="ORF">H9900_03780</name>
</gene>
<dbReference type="PANTHER" id="PTHR46111">
    <property type="entry name" value="RIBOSOMAL RNA SMALL SUBUNIT METHYLTRANSFERASE I"/>
    <property type="match status" value="1"/>
</dbReference>
<evidence type="ECO:0000256" key="2">
    <source>
        <dbReference type="ARBA" id="ARBA00022552"/>
    </source>
</evidence>
<dbReference type="HAMAP" id="MF_01877">
    <property type="entry name" value="16SrRNA_methyltr_I"/>
    <property type="match status" value="1"/>
</dbReference>
<dbReference type="FunFam" id="3.40.1010.10:FF:000007">
    <property type="entry name" value="Ribosomal RNA small subunit methyltransferase I"/>
    <property type="match status" value="1"/>
</dbReference>
<dbReference type="Gene3D" id="3.30.950.10">
    <property type="entry name" value="Methyltransferase, Cobalt-precorrin-4 Transmethylase, Domain 2"/>
    <property type="match status" value="1"/>
</dbReference>
<evidence type="ECO:0000256" key="1">
    <source>
        <dbReference type="ARBA" id="ARBA00022490"/>
    </source>
</evidence>
<comment type="function">
    <text evidence="6">Catalyzes the 2'-O-methylation of the ribose of cytidine 1402 (C1402) in 16S rRNA.</text>
</comment>
<comment type="caution">
    <text evidence="8">The sequence shown here is derived from an EMBL/GenBank/DDBJ whole genome shotgun (WGS) entry which is preliminary data.</text>
</comment>
<dbReference type="NCBIfam" id="TIGR00096">
    <property type="entry name" value="16S rRNA (cytidine(1402)-2'-O)-methyltransferase"/>
    <property type="match status" value="1"/>
</dbReference>
<dbReference type="Gene3D" id="3.40.1010.10">
    <property type="entry name" value="Cobalt-precorrin-4 Transmethylase, Domain 1"/>
    <property type="match status" value="1"/>
</dbReference>
<feature type="domain" description="Tetrapyrrole methylase" evidence="7">
    <location>
        <begin position="5"/>
        <end position="202"/>
    </location>
</feature>
<proteinExistence type="inferred from homology"/>
<keyword evidence="1 6" id="KW-0963">Cytoplasm</keyword>
<dbReference type="Pfam" id="PF00590">
    <property type="entry name" value="TP_methylase"/>
    <property type="match status" value="1"/>
</dbReference>
<dbReference type="PIRSF" id="PIRSF005917">
    <property type="entry name" value="MTase_YraL"/>
    <property type="match status" value="1"/>
</dbReference>
<evidence type="ECO:0000256" key="4">
    <source>
        <dbReference type="ARBA" id="ARBA00022679"/>
    </source>
</evidence>
<reference evidence="8" key="1">
    <citation type="journal article" date="2021" name="PeerJ">
        <title>Extensive microbial diversity within the chicken gut microbiome revealed by metagenomics and culture.</title>
        <authorList>
            <person name="Gilroy R."/>
            <person name="Ravi A."/>
            <person name="Getino M."/>
            <person name="Pursley I."/>
            <person name="Horton D.L."/>
            <person name="Alikhan N.F."/>
            <person name="Baker D."/>
            <person name="Gharbi K."/>
            <person name="Hall N."/>
            <person name="Watson M."/>
            <person name="Adriaenssens E.M."/>
            <person name="Foster-Nyarko E."/>
            <person name="Jarju S."/>
            <person name="Secka A."/>
            <person name="Antonio M."/>
            <person name="Oren A."/>
            <person name="Chaudhuri R.R."/>
            <person name="La Ragione R."/>
            <person name="Hildebrand F."/>
            <person name="Pallen M.J."/>
        </authorList>
    </citation>
    <scope>NUCLEOTIDE SEQUENCE</scope>
    <source>
        <strain evidence="8">5790</strain>
    </source>
</reference>
<reference evidence="8" key="2">
    <citation type="submission" date="2021-04" db="EMBL/GenBank/DDBJ databases">
        <authorList>
            <person name="Gilroy R."/>
        </authorList>
    </citation>
    <scope>NUCLEOTIDE SEQUENCE</scope>
    <source>
        <strain evidence="8">5790</strain>
    </source>
</reference>
<dbReference type="Proteomes" id="UP000824162">
    <property type="component" value="Unassembled WGS sequence"/>
</dbReference>
<keyword evidence="3 6" id="KW-0489">Methyltransferase</keyword>
<evidence type="ECO:0000313" key="8">
    <source>
        <dbReference type="EMBL" id="HIV85913.1"/>
    </source>
</evidence>
<keyword evidence="5 6" id="KW-0949">S-adenosyl-L-methionine</keyword>